<dbReference type="InterPro" id="IPR050621">
    <property type="entry name" value="Tudor_domain_containing"/>
</dbReference>
<evidence type="ECO:0000256" key="1">
    <source>
        <dbReference type="SAM" id="MobiDB-lite"/>
    </source>
</evidence>
<comment type="caution">
    <text evidence="3">The sequence shown here is derived from an EMBL/GenBank/DDBJ whole genome shotgun (WGS) entry which is preliminary data.</text>
</comment>
<evidence type="ECO:0000313" key="3">
    <source>
        <dbReference type="EMBL" id="GBP01982.1"/>
    </source>
</evidence>
<dbReference type="GO" id="GO:0005737">
    <property type="term" value="C:cytoplasm"/>
    <property type="evidence" value="ECO:0007669"/>
    <property type="project" value="UniProtKB-ARBA"/>
</dbReference>
<dbReference type="Pfam" id="PF00567">
    <property type="entry name" value="TUDOR"/>
    <property type="match status" value="1"/>
</dbReference>
<gene>
    <name evidence="3" type="primary">TDRD7</name>
    <name evidence="3" type="ORF">EVAR_68978_1</name>
</gene>
<feature type="compositionally biased region" description="Polar residues" evidence="1">
    <location>
        <begin position="50"/>
        <end position="62"/>
    </location>
</feature>
<dbReference type="OrthoDB" id="10034606at2759"/>
<feature type="compositionally biased region" description="Low complexity" evidence="1">
    <location>
        <begin position="36"/>
        <end position="49"/>
    </location>
</feature>
<feature type="compositionally biased region" description="Low complexity" evidence="1">
    <location>
        <begin position="70"/>
        <end position="81"/>
    </location>
</feature>
<dbReference type="InterPro" id="IPR002999">
    <property type="entry name" value="Tudor"/>
</dbReference>
<proteinExistence type="predicted"/>
<dbReference type="Gene3D" id="2.30.30.140">
    <property type="match status" value="1"/>
</dbReference>
<feature type="domain" description="Tudor" evidence="2">
    <location>
        <begin position="344"/>
        <end position="462"/>
    </location>
</feature>
<dbReference type="STRING" id="151549.A0A4C1SII8"/>
<dbReference type="AlphaFoldDB" id="A0A4C1SII8"/>
<dbReference type="PANTHER" id="PTHR22948:SF29">
    <property type="entry name" value="FI02030P-RELATED"/>
    <property type="match status" value="1"/>
</dbReference>
<evidence type="ECO:0000259" key="2">
    <source>
        <dbReference type="Pfam" id="PF00567"/>
    </source>
</evidence>
<keyword evidence="4" id="KW-1185">Reference proteome</keyword>
<dbReference type="InterPro" id="IPR035437">
    <property type="entry name" value="SNase_OB-fold_sf"/>
</dbReference>
<dbReference type="Proteomes" id="UP000299102">
    <property type="component" value="Unassembled WGS sequence"/>
</dbReference>
<reference evidence="3 4" key="1">
    <citation type="journal article" date="2019" name="Commun. Biol.">
        <title>The bagworm genome reveals a unique fibroin gene that provides high tensile strength.</title>
        <authorList>
            <person name="Kono N."/>
            <person name="Nakamura H."/>
            <person name="Ohtoshi R."/>
            <person name="Tomita M."/>
            <person name="Numata K."/>
            <person name="Arakawa K."/>
        </authorList>
    </citation>
    <scope>NUCLEOTIDE SEQUENCE [LARGE SCALE GENOMIC DNA]</scope>
</reference>
<dbReference type="PANTHER" id="PTHR22948">
    <property type="entry name" value="TUDOR DOMAIN CONTAINING PROTEIN"/>
    <property type="match status" value="1"/>
</dbReference>
<feature type="region of interest" description="Disordered" evidence="1">
    <location>
        <begin position="22"/>
        <end position="85"/>
    </location>
</feature>
<name>A0A4C1SII8_EUMVA</name>
<dbReference type="Gene3D" id="2.40.50.90">
    <property type="match status" value="1"/>
</dbReference>
<dbReference type="SUPFAM" id="SSF63748">
    <property type="entry name" value="Tudor/PWWP/MBT"/>
    <property type="match status" value="1"/>
</dbReference>
<dbReference type="EMBL" id="BGZK01003503">
    <property type="protein sequence ID" value="GBP01982.1"/>
    <property type="molecule type" value="Genomic_DNA"/>
</dbReference>
<accession>A0A4C1SII8</accession>
<organism evidence="3 4">
    <name type="scientific">Eumeta variegata</name>
    <name type="common">Bagworm moth</name>
    <name type="synonym">Eumeta japonica</name>
    <dbReference type="NCBI Taxonomy" id="151549"/>
    <lineage>
        <taxon>Eukaryota</taxon>
        <taxon>Metazoa</taxon>
        <taxon>Ecdysozoa</taxon>
        <taxon>Arthropoda</taxon>
        <taxon>Hexapoda</taxon>
        <taxon>Insecta</taxon>
        <taxon>Pterygota</taxon>
        <taxon>Neoptera</taxon>
        <taxon>Endopterygota</taxon>
        <taxon>Lepidoptera</taxon>
        <taxon>Glossata</taxon>
        <taxon>Ditrysia</taxon>
        <taxon>Tineoidea</taxon>
        <taxon>Psychidae</taxon>
        <taxon>Oiketicinae</taxon>
        <taxon>Eumeta</taxon>
    </lineage>
</organism>
<sequence length="562" mass="63292">MVKGAKSSKSFRIAPVKAVKPPARMPIRSYGFGDRNNNTNSNRSGSAAAQQKNFNNQTQHQQPALHRQKSVGSGSSTGSNSQPKDLREMLESKKNLKTNLQTKSTTAQQSALASKVIQTQQTGKVQQRLNDQQQQAIYRPILECFQTAAAATTNQRVSKNAEEATVSTKPQQRLNVTQNNMQQQQPKTKLVSNHALQTTPTVAATAASSFLQCHGTANQTNVSSTFLQNRLRAFAKPDYPPQATTYSHQFSNNTHKIDYNVFRIINLVISHKNGRYCLRYTLLSFENYPAAQFKVLKGKFSPETNLNKVIIFANRDADKESISLCTGEVTKTIQIDPIRLPWSDEYWNIFITHCSSTVEVWGRLFGQEYNVRFSALVNDIEAFMSTKKERPVSIARKHIYLVNINDCWHRIRVEELDKSKGSALCFFIDFGDADWLAVDQLYICETHFLRLPAQAVPFSLYGLEDFEGHPSARKCLDDLLPTKSLVGRIFTKENEFYDTDSKSHGKIQVVLFDTSSQEDININHQLSNTICSDTMAPELKPESTVTNAIITHISDNGDIFYK</sequence>
<protein>
    <submittedName>
        <fullName evidence="3">Tudor domain-containing protein 7</fullName>
    </submittedName>
</protein>
<evidence type="ECO:0000313" key="4">
    <source>
        <dbReference type="Proteomes" id="UP000299102"/>
    </source>
</evidence>